<evidence type="ECO:0000313" key="4">
    <source>
        <dbReference type="EMBL" id="OBQ60980.1"/>
    </source>
</evidence>
<dbReference type="Proteomes" id="UP000093737">
    <property type="component" value="Unassembled WGS sequence"/>
</dbReference>
<evidence type="ECO:0000256" key="2">
    <source>
        <dbReference type="ARBA" id="ARBA00007639"/>
    </source>
</evidence>
<sequence length="342" mass="35583">MAITGLGPHGERAVPADQVGLSDADADAARNRHFSVAVVLHTTMSDWAKEELAGIVTTLGRYGAAVVEVIDCAFDIDRQISELQRLAAEQVDAVVSIPIGSSRAADAHRAIPAAGKKLLLLDNAPTGMLPGKDYVSVISTDNFGLGQIGAELLAPHVAQGGKIGVLAYGVDFFATHEREIAFRKWMAAHRPDLSLVRGKFADVSQAKAATAGLLQANPDLAGLFAVWDVPATGAVAAIRDAEKTIPVTTVDLGNEVAADLAAGGLIKGIAAQLPYDQGVAAGIATILGLLERQPPPWIALPGLSVTVSNVVEAYQVVWRTPAPAALLRARKPPKKMLSGKAG</sequence>
<protein>
    <submittedName>
        <fullName evidence="4">Sugar ABC transporter substrate-binding protein</fullName>
    </submittedName>
</protein>
<dbReference type="GO" id="GO:0030246">
    <property type="term" value="F:carbohydrate binding"/>
    <property type="evidence" value="ECO:0007669"/>
    <property type="project" value="UniProtKB-ARBA"/>
</dbReference>
<proteinExistence type="inferred from homology"/>
<dbReference type="Pfam" id="PF13407">
    <property type="entry name" value="Peripla_BP_4"/>
    <property type="match status" value="1"/>
</dbReference>
<dbReference type="CDD" id="cd06316">
    <property type="entry name" value="PBP1_ABC_sugar_binding-like"/>
    <property type="match status" value="1"/>
</dbReference>
<organism evidence="4 5">
    <name type="scientific">Rhizobium loti</name>
    <name type="common">Mesorhizobium loti</name>
    <dbReference type="NCBI Taxonomy" id="381"/>
    <lineage>
        <taxon>Bacteria</taxon>
        <taxon>Pseudomonadati</taxon>
        <taxon>Pseudomonadota</taxon>
        <taxon>Alphaproteobacteria</taxon>
        <taxon>Hyphomicrobiales</taxon>
        <taxon>Phyllobacteriaceae</taxon>
        <taxon>Mesorhizobium</taxon>
    </lineage>
</organism>
<dbReference type="AlphaFoldDB" id="A0A6M7U006"/>
<dbReference type="GO" id="GO:0030313">
    <property type="term" value="C:cell envelope"/>
    <property type="evidence" value="ECO:0007669"/>
    <property type="project" value="UniProtKB-SubCell"/>
</dbReference>
<dbReference type="RefSeq" id="WP_056566311.1">
    <property type="nucleotide sequence ID" value="NZ_CP033334.1"/>
</dbReference>
<dbReference type="SUPFAM" id="SSF53822">
    <property type="entry name" value="Periplasmic binding protein-like I"/>
    <property type="match status" value="1"/>
</dbReference>
<dbReference type="PANTHER" id="PTHR46847">
    <property type="entry name" value="D-ALLOSE-BINDING PERIPLASMIC PROTEIN-RELATED"/>
    <property type="match status" value="1"/>
</dbReference>
<comment type="subcellular location">
    <subcellularLocation>
        <location evidence="1">Cell envelope</location>
    </subcellularLocation>
</comment>
<dbReference type="EMBL" id="LYTK01000021">
    <property type="protein sequence ID" value="OBQ60980.1"/>
    <property type="molecule type" value="Genomic_DNA"/>
</dbReference>
<dbReference type="InterPro" id="IPR025997">
    <property type="entry name" value="SBP_2_dom"/>
</dbReference>
<comment type="similarity">
    <text evidence="2">Belongs to the bacterial solute-binding protein 2 family.</text>
</comment>
<evidence type="ECO:0000313" key="5">
    <source>
        <dbReference type="Proteomes" id="UP000093737"/>
    </source>
</evidence>
<reference evidence="4 5" key="1">
    <citation type="submission" date="2016-05" db="EMBL/GenBank/DDBJ databases">
        <authorList>
            <person name="Ramsay J.P."/>
        </authorList>
    </citation>
    <scope>NUCLEOTIDE SEQUENCE [LARGE SCALE GENOMIC DNA]</scope>
    <source>
        <strain evidence="4 5">NZP2042</strain>
    </source>
</reference>
<dbReference type="InterPro" id="IPR028082">
    <property type="entry name" value="Peripla_BP_I"/>
</dbReference>
<accession>A0A6M7U006</accession>
<name>A0A6M7U006_RHILI</name>
<dbReference type="Gene3D" id="3.40.50.2300">
    <property type="match status" value="2"/>
</dbReference>
<keyword evidence="3" id="KW-0732">Signal</keyword>
<evidence type="ECO:0000256" key="3">
    <source>
        <dbReference type="ARBA" id="ARBA00022729"/>
    </source>
</evidence>
<evidence type="ECO:0000256" key="1">
    <source>
        <dbReference type="ARBA" id="ARBA00004196"/>
    </source>
</evidence>
<comment type="caution">
    <text evidence="4">The sequence shown here is derived from an EMBL/GenBank/DDBJ whole genome shotgun (WGS) entry which is preliminary data.</text>
</comment>
<gene>
    <name evidence="4" type="ORF">A8145_24095</name>
</gene>
<dbReference type="PANTHER" id="PTHR46847:SF1">
    <property type="entry name" value="D-ALLOSE-BINDING PERIPLASMIC PROTEIN-RELATED"/>
    <property type="match status" value="1"/>
</dbReference>